<dbReference type="Pfam" id="PF00787">
    <property type="entry name" value="PX"/>
    <property type="match status" value="1"/>
</dbReference>
<feature type="compositionally biased region" description="Low complexity" evidence="1">
    <location>
        <begin position="79"/>
        <end position="93"/>
    </location>
</feature>
<dbReference type="CDD" id="cd06093">
    <property type="entry name" value="PX_domain"/>
    <property type="match status" value="1"/>
</dbReference>
<sequence>MAAAEAAAAQKAAAEAKTKAAAEEAAAEKAAAEAKAAERAEAMKAVAEATSAKTPVLASGFAEKAAALFGDDSDAWVDSRSAAPVASPPAGRRGLFEEEDDASAGAAACAEASPSTVSVSRTGKLEAGADTSPAGRPLFGDDVEHASGYELAPAVPSQKAADAPKSTTQAGWRKLLFEEDIASEQKPVSSKASVLLASNGGQWRAPVVLKHEEPKPAVAAPPPAAPTKSPEELLEALGVAALEETAVEEAPAAVPTKPDTPVHTGASPATALEQLRQILPACAEETLRRELAAGGSLDAAVNRILEAQEGEHPAARQPAAAEGATAPLPGRGPIDALTEARAMGVLPNLASLTTGALRITARVCRTVNELEEGVLSDTVVTKFIIEVKQLDFTWEVAKRYSDFDRFHLMLMDTVSWATVRSLPRLPQKFLFVQGCTDIAERMEDLGKYLRALLAIPQVARCPLFCEFLDAVDPVTFERQTLPRLRAGAVAAPAAEVSVPPPTTEMVAAAAAVAEAKAAEAAAAEAHLSRVLSAAAMASPGLTAPDARLSGEFNSAGSLPQPCC</sequence>
<evidence type="ECO:0000313" key="4">
    <source>
        <dbReference type="EMBL" id="CAE0108296.1"/>
    </source>
</evidence>
<dbReference type="Gene3D" id="3.30.1520.10">
    <property type="entry name" value="Phox-like domain"/>
    <property type="match status" value="1"/>
</dbReference>
<accession>A0A7S3EW78</accession>
<dbReference type="InterPro" id="IPR003892">
    <property type="entry name" value="CUE"/>
</dbReference>
<feature type="compositionally biased region" description="Basic and acidic residues" evidence="1">
    <location>
        <begin position="14"/>
        <end position="37"/>
    </location>
</feature>
<feature type="compositionally biased region" description="Low complexity" evidence="1">
    <location>
        <begin position="315"/>
        <end position="329"/>
    </location>
</feature>
<feature type="region of interest" description="Disordered" evidence="1">
    <location>
        <begin position="79"/>
        <end position="142"/>
    </location>
</feature>
<dbReference type="GO" id="GO:0043130">
    <property type="term" value="F:ubiquitin binding"/>
    <property type="evidence" value="ECO:0007669"/>
    <property type="project" value="InterPro"/>
</dbReference>
<evidence type="ECO:0008006" key="5">
    <source>
        <dbReference type="Google" id="ProtNLM"/>
    </source>
</evidence>
<proteinExistence type="predicted"/>
<feature type="region of interest" description="Disordered" evidence="1">
    <location>
        <begin position="1"/>
        <end position="37"/>
    </location>
</feature>
<evidence type="ECO:0000259" key="2">
    <source>
        <dbReference type="PROSITE" id="PS50195"/>
    </source>
</evidence>
<dbReference type="PROSITE" id="PS51140">
    <property type="entry name" value="CUE"/>
    <property type="match status" value="1"/>
</dbReference>
<feature type="domain" description="PX" evidence="2">
    <location>
        <begin position="361"/>
        <end position="475"/>
    </location>
</feature>
<dbReference type="CDD" id="cd14279">
    <property type="entry name" value="CUE"/>
    <property type="match status" value="1"/>
</dbReference>
<dbReference type="PROSITE" id="PS50195">
    <property type="entry name" value="PX"/>
    <property type="match status" value="1"/>
</dbReference>
<name>A0A7S3EW78_9EUKA</name>
<dbReference type="AlphaFoldDB" id="A0A7S3EW78"/>
<protein>
    <recommendedName>
        <fullName evidence="5">PX domain-containing protein</fullName>
    </recommendedName>
</protein>
<dbReference type="InterPro" id="IPR001683">
    <property type="entry name" value="PX_dom"/>
</dbReference>
<gene>
    <name evidence="4" type="ORF">HERI1096_LOCUS8956</name>
</gene>
<evidence type="ECO:0000259" key="3">
    <source>
        <dbReference type="PROSITE" id="PS51140"/>
    </source>
</evidence>
<dbReference type="SUPFAM" id="SSF64268">
    <property type="entry name" value="PX domain"/>
    <property type="match status" value="1"/>
</dbReference>
<dbReference type="GO" id="GO:0035091">
    <property type="term" value="F:phosphatidylinositol binding"/>
    <property type="evidence" value="ECO:0007669"/>
    <property type="project" value="InterPro"/>
</dbReference>
<dbReference type="SMART" id="SM00312">
    <property type="entry name" value="PX"/>
    <property type="match status" value="1"/>
</dbReference>
<feature type="region of interest" description="Disordered" evidence="1">
    <location>
        <begin position="309"/>
        <end position="330"/>
    </location>
</feature>
<reference evidence="4" key="1">
    <citation type="submission" date="2021-01" db="EMBL/GenBank/DDBJ databases">
        <authorList>
            <person name="Corre E."/>
            <person name="Pelletier E."/>
            <person name="Niang G."/>
            <person name="Scheremetjew M."/>
            <person name="Finn R."/>
            <person name="Kale V."/>
            <person name="Holt S."/>
            <person name="Cochrane G."/>
            <person name="Meng A."/>
            <person name="Brown T."/>
            <person name="Cohen L."/>
        </authorList>
    </citation>
    <scope>NUCLEOTIDE SEQUENCE</scope>
    <source>
        <strain evidence="4">CCMP281</strain>
    </source>
</reference>
<feature type="compositionally biased region" description="Low complexity" evidence="1">
    <location>
        <begin position="103"/>
        <end position="113"/>
    </location>
</feature>
<organism evidence="4">
    <name type="scientific">Haptolina ericina</name>
    <dbReference type="NCBI Taxonomy" id="156174"/>
    <lineage>
        <taxon>Eukaryota</taxon>
        <taxon>Haptista</taxon>
        <taxon>Haptophyta</taxon>
        <taxon>Prymnesiophyceae</taxon>
        <taxon>Prymnesiales</taxon>
        <taxon>Prymnesiaceae</taxon>
        <taxon>Haptolina</taxon>
    </lineage>
</organism>
<feature type="domain" description="CUE" evidence="3">
    <location>
        <begin position="267"/>
        <end position="309"/>
    </location>
</feature>
<dbReference type="InterPro" id="IPR036871">
    <property type="entry name" value="PX_dom_sf"/>
</dbReference>
<feature type="compositionally biased region" description="Low complexity" evidence="1">
    <location>
        <begin position="1"/>
        <end position="13"/>
    </location>
</feature>
<evidence type="ECO:0000256" key="1">
    <source>
        <dbReference type="SAM" id="MobiDB-lite"/>
    </source>
</evidence>
<dbReference type="EMBL" id="HBHX01015997">
    <property type="protein sequence ID" value="CAE0108296.1"/>
    <property type="molecule type" value="Transcribed_RNA"/>
</dbReference>